<evidence type="ECO:0000256" key="9">
    <source>
        <dbReference type="ARBA" id="ARBA00022679"/>
    </source>
</evidence>
<organism evidence="20">
    <name type="scientific">uncultured Nocardioides sp</name>
    <dbReference type="NCBI Taxonomy" id="198441"/>
    <lineage>
        <taxon>Bacteria</taxon>
        <taxon>Bacillati</taxon>
        <taxon>Actinomycetota</taxon>
        <taxon>Actinomycetes</taxon>
        <taxon>Propionibacteriales</taxon>
        <taxon>Nocardioidaceae</taxon>
        <taxon>Nocardioides</taxon>
        <taxon>environmental samples</taxon>
    </lineage>
</organism>
<evidence type="ECO:0000256" key="13">
    <source>
        <dbReference type="ARBA" id="ARBA00023136"/>
    </source>
</evidence>
<keyword evidence="11 19" id="KW-0460">Magnesium</keyword>
<evidence type="ECO:0000256" key="8">
    <source>
        <dbReference type="ARBA" id="ARBA00022573"/>
    </source>
</evidence>
<evidence type="ECO:0000256" key="4">
    <source>
        <dbReference type="ARBA" id="ARBA00010561"/>
    </source>
</evidence>
<comment type="catalytic activity">
    <reaction evidence="18 19">
        <text>alpha-ribazole 5'-phosphate + adenosylcob(III)inamide-GDP = adenosylcob(III)alamin 5'-phosphate + GMP + H(+)</text>
        <dbReference type="Rhea" id="RHEA:23560"/>
        <dbReference type="ChEBI" id="CHEBI:15378"/>
        <dbReference type="ChEBI" id="CHEBI:57918"/>
        <dbReference type="ChEBI" id="CHEBI:58115"/>
        <dbReference type="ChEBI" id="CHEBI:60487"/>
        <dbReference type="ChEBI" id="CHEBI:60493"/>
        <dbReference type="EC" id="2.7.8.26"/>
    </reaction>
</comment>
<comment type="similarity">
    <text evidence="4 19">Belongs to the CobS family.</text>
</comment>
<sequence>MLVDAARLAVGTLTAVPVRPPVVVDRRRARAAMVLAPVAVLPLGLVAFAVGAAGHWLDLSPLVTALLAVGGVILGNRALHLDGLSDTVDGLAASYDPARSLTVMKSGTSGPAGVVAVVLVVGLQVAALAVVLSLPGWWQAATLAGTAVCASRAALVVCCMQGVHAARPDGLGRTYADTVPRSVVVALWLVTAAVLAGAGTWAGVPWWRGALAALVAVVVVSGLVARTTRRFGGVTGDVFGAATELALAAVLVVLAMGTG</sequence>
<evidence type="ECO:0000313" key="20">
    <source>
        <dbReference type="EMBL" id="CAA9377062.1"/>
    </source>
</evidence>
<gene>
    <name evidence="19" type="primary">cobS</name>
    <name evidence="20" type="ORF">AVDCRST_MAG60-590</name>
</gene>
<keyword evidence="13 19" id="KW-0472">Membrane</keyword>
<dbReference type="PANTHER" id="PTHR34148:SF1">
    <property type="entry name" value="ADENOSYLCOBINAMIDE-GDP RIBAZOLETRANSFERASE"/>
    <property type="match status" value="1"/>
</dbReference>
<evidence type="ECO:0000256" key="15">
    <source>
        <dbReference type="ARBA" id="ARBA00032605"/>
    </source>
</evidence>
<feature type="transmembrane region" description="Helical" evidence="19">
    <location>
        <begin position="207"/>
        <end position="226"/>
    </location>
</feature>
<comment type="subcellular location">
    <subcellularLocation>
        <location evidence="2 19">Cell membrane</location>
        <topology evidence="2 19">Multi-pass membrane protein</topology>
    </subcellularLocation>
</comment>
<evidence type="ECO:0000256" key="2">
    <source>
        <dbReference type="ARBA" id="ARBA00004651"/>
    </source>
</evidence>
<name>A0A6J4N7H4_9ACTN</name>
<keyword evidence="12 19" id="KW-1133">Transmembrane helix</keyword>
<evidence type="ECO:0000256" key="14">
    <source>
        <dbReference type="ARBA" id="ARBA00025228"/>
    </source>
</evidence>
<keyword evidence="10 19" id="KW-0812">Transmembrane</keyword>
<dbReference type="HAMAP" id="MF_00719">
    <property type="entry name" value="CobS"/>
    <property type="match status" value="1"/>
</dbReference>
<reference evidence="20" key="1">
    <citation type="submission" date="2020-02" db="EMBL/GenBank/DDBJ databases">
        <authorList>
            <person name="Meier V. D."/>
        </authorList>
    </citation>
    <scope>NUCLEOTIDE SEQUENCE</scope>
    <source>
        <strain evidence="20">AVDCRST_MAG60</strain>
    </source>
</reference>
<evidence type="ECO:0000256" key="12">
    <source>
        <dbReference type="ARBA" id="ARBA00022989"/>
    </source>
</evidence>
<accession>A0A6J4N7H4</accession>
<feature type="transmembrane region" description="Helical" evidence="19">
    <location>
        <begin position="34"/>
        <end position="53"/>
    </location>
</feature>
<feature type="transmembrane region" description="Helical" evidence="19">
    <location>
        <begin position="114"/>
        <end position="134"/>
    </location>
</feature>
<evidence type="ECO:0000256" key="5">
    <source>
        <dbReference type="ARBA" id="ARBA00013200"/>
    </source>
</evidence>
<comment type="cofactor">
    <cofactor evidence="1 19">
        <name>Mg(2+)</name>
        <dbReference type="ChEBI" id="CHEBI:18420"/>
    </cofactor>
</comment>
<keyword evidence="7 19" id="KW-1003">Cell membrane</keyword>
<evidence type="ECO:0000256" key="6">
    <source>
        <dbReference type="ARBA" id="ARBA00015850"/>
    </source>
</evidence>
<evidence type="ECO:0000256" key="17">
    <source>
        <dbReference type="ARBA" id="ARBA00048623"/>
    </source>
</evidence>
<feature type="transmembrane region" description="Helical" evidence="19">
    <location>
        <begin position="238"/>
        <end position="257"/>
    </location>
</feature>
<evidence type="ECO:0000256" key="1">
    <source>
        <dbReference type="ARBA" id="ARBA00001946"/>
    </source>
</evidence>
<evidence type="ECO:0000256" key="11">
    <source>
        <dbReference type="ARBA" id="ARBA00022842"/>
    </source>
</evidence>
<evidence type="ECO:0000256" key="18">
    <source>
        <dbReference type="ARBA" id="ARBA00049504"/>
    </source>
</evidence>
<feature type="transmembrane region" description="Helical" evidence="19">
    <location>
        <begin position="183"/>
        <end position="201"/>
    </location>
</feature>
<evidence type="ECO:0000256" key="19">
    <source>
        <dbReference type="HAMAP-Rule" id="MF_00719"/>
    </source>
</evidence>
<dbReference type="PANTHER" id="PTHR34148">
    <property type="entry name" value="ADENOSYLCOBINAMIDE-GDP RIBAZOLETRANSFERASE"/>
    <property type="match status" value="1"/>
</dbReference>
<evidence type="ECO:0000256" key="7">
    <source>
        <dbReference type="ARBA" id="ARBA00022475"/>
    </source>
</evidence>
<evidence type="ECO:0000256" key="3">
    <source>
        <dbReference type="ARBA" id="ARBA00004663"/>
    </source>
</evidence>
<evidence type="ECO:0000256" key="16">
    <source>
        <dbReference type="ARBA" id="ARBA00032853"/>
    </source>
</evidence>
<dbReference type="EMBL" id="CADCUN010000064">
    <property type="protein sequence ID" value="CAA9377062.1"/>
    <property type="molecule type" value="Genomic_DNA"/>
</dbReference>
<dbReference type="UniPathway" id="UPA00148">
    <property type="reaction ID" value="UER00238"/>
</dbReference>
<dbReference type="Pfam" id="PF02654">
    <property type="entry name" value="CobS"/>
    <property type="match status" value="1"/>
</dbReference>
<proteinExistence type="inferred from homology"/>
<dbReference type="InterPro" id="IPR003805">
    <property type="entry name" value="CobS"/>
</dbReference>
<dbReference type="GO" id="GO:0009236">
    <property type="term" value="P:cobalamin biosynthetic process"/>
    <property type="evidence" value="ECO:0007669"/>
    <property type="project" value="UniProtKB-UniRule"/>
</dbReference>
<dbReference type="AlphaFoldDB" id="A0A6J4N7H4"/>
<dbReference type="EC" id="2.7.8.26" evidence="5 19"/>
<keyword evidence="8 19" id="KW-0169">Cobalamin biosynthesis</keyword>
<protein>
    <recommendedName>
        <fullName evidence="6 19">Adenosylcobinamide-GDP ribazoletransferase</fullName>
        <ecNumber evidence="5 19">2.7.8.26</ecNumber>
    </recommendedName>
    <alternativeName>
        <fullName evidence="16 19">Cobalamin synthase</fullName>
    </alternativeName>
    <alternativeName>
        <fullName evidence="15 19">Cobalamin-5'-phosphate synthase</fullName>
    </alternativeName>
</protein>
<comment type="pathway">
    <text evidence="3 19">Cofactor biosynthesis; adenosylcobalamin biosynthesis; adenosylcobalamin from cob(II)yrinate a,c-diamide: step 7/7.</text>
</comment>
<comment type="catalytic activity">
    <reaction evidence="17 19">
        <text>alpha-ribazole + adenosylcob(III)inamide-GDP = adenosylcob(III)alamin + GMP + H(+)</text>
        <dbReference type="Rhea" id="RHEA:16049"/>
        <dbReference type="ChEBI" id="CHEBI:10329"/>
        <dbReference type="ChEBI" id="CHEBI:15378"/>
        <dbReference type="ChEBI" id="CHEBI:18408"/>
        <dbReference type="ChEBI" id="CHEBI:58115"/>
        <dbReference type="ChEBI" id="CHEBI:60487"/>
        <dbReference type="EC" id="2.7.8.26"/>
    </reaction>
</comment>
<evidence type="ECO:0000256" key="10">
    <source>
        <dbReference type="ARBA" id="ARBA00022692"/>
    </source>
</evidence>
<dbReference type="GO" id="GO:0005886">
    <property type="term" value="C:plasma membrane"/>
    <property type="evidence" value="ECO:0007669"/>
    <property type="project" value="UniProtKB-SubCell"/>
</dbReference>
<comment type="function">
    <text evidence="14 19">Joins adenosylcobinamide-GDP and alpha-ribazole to generate adenosylcobalamin (Ado-cobalamin). Also synthesizes adenosylcobalamin 5'-phosphate from adenosylcobinamide-GDP and alpha-ribazole 5'-phosphate.</text>
</comment>
<dbReference type="GO" id="GO:0051073">
    <property type="term" value="F:adenosylcobinamide-GDP ribazoletransferase activity"/>
    <property type="evidence" value="ECO:0007669"/>
    <property type="project" value="UniProtKB-UniRule"/>
</dbReference>
<keyword evidence="9 19" id="KW-0808">Transferase</keyword>
<dbReference type="GO" id="GO:0008818">
    <property type="term" value="F:cobalamin 5'-phosphate synthase activity"/>
    <property type="evidence" value="ECO:0007669"/>
    <property type="project" value="UniProtKB-UniRule"/>
</dbReference>